<keyword evidence="8" id="KW-0677">Repeat</keyword>
<evidence type="ECO:0000256" key="4">
    <source>
        <dbReference type="ARBA" id="ARBA00022448"/>
    </source>
</evidence>
<dbReference type="InterPro" id="IPR021040">
    <property type="entry name" value="LRRC8_Pannexin-like"/>
</dbReference>
<dbReference type="InterPro" id="IPR002138">
    <property type="entry name" value="Pept_C14_p10"/>
</dbReference>
<evidence type="ECO:0000256" key="6">
    <source>
        <dbReference type="ARBA" id="ARBA00022614"/>
    </source>
</evidence>
<evidence type="ECO:0000256" key="8">
    <source>
        <dbReference type="ARBA" id="ARBA00022737"/>
    </source>
</evidence>
<comment type="catalytic activity">
    <reaction evidence="15">
        <text>taurine(out) = taurine(in)</text>
        <dbReference type="Rhea" id="RHEA:66328"/>
        <dbReference type="ChEBI" id="CHEBI:507393"/>
    </reaction>
</comment>
<evidence type="ECO:0000313" key="19">
    <source>
        <dbReference type="Proteomes" id="UP001152795"/>
    </source>
</evidence>
<keyword evidence="10" id="KW-0406">Ion transport</keyword>
<comment type="similarity">
    <text evidence="2 17">Belongs to the peptidase C14A family.</text>
</comment>
<evidence type="ECO:0000256" key="17">
    <source>
        <dbReference type="RuleBase" id="RU003971"/>
    </source>
</evidence>
<evidence type="ECO:0000256" key="14">
    <source>
        <dbReference type="ARBA" id="ARBA00024145"/>
    </source>
</evidence>
<comment type="caution">
    <text evidence="18">The sequence shown here is derived from an EMBL/GenBank/DDBJ whole genome shotgun (WGS) entry which is preliminary data.</text>
</comment>
<dbReference type="Gene3D" id="3.80.10.10">
    <property type="entry name" value="Ribonuclease Inhibitor"/>
    <property type="match status" value="1"/>
</dbReference>
<evidence type="ECO:0000256" key="15">
    <source>
        <dbReference type="ARBA" id="ARBA00024158"/>
    </source>
</evidence>
<dbReference type="Gene3D" id="3.40.50.1460">
    <property type="match status" value="1"/>
</dbReference>
<comment type="catalytic activity">
    <reaction evidence="16">
        <text>chloride(in) = chloride(out)</text>
        <dbReference type="Rhea" id="RHEA:29823"/>
        <dbReference type="ChEBI" id="CHEBI:17996"/>
    </reaction>
</comment>
<proteinExistence type="inferred from homology"/>
<dbReference type="InterPro" id="IPR011600">
    <property type="entry name" value="Pept_C14_caspase"/>
</dbReference>
<dbReference type="InterPro" id="IPR032675">
    <property type="entry name" value="LRR_dom_sf"/>
</dbReference>
<dbReference type="InterPro" id="IPR029030">
    <property type="entry name" value="Caspase-like_dom_sf"/>
</dbReference>
<dbReference type="AlphaFoldDB" id="A0A6S7H0C1"/>
<protein>
    <submittedName>
        <fullName evidence="18">Volume-regulated anion channel subunit LRRC8A-like</fullName>
    </submittedName>
</protein>
<reference evidence="18" key="1">
    <citation type="submission" date="2020-04" db="EMBL/GenBank/DDBJ databases">
        <authorList>
            <person name="Alioto T."/>
            <person name="Alioto T."/>
            <person name="Gomez Garrido J."/>
        </authorList>
    </citation>
    <scope>NUCLEOTIDE SEQUENCE</scope>
    <source>
        <strain evidence="18">A484AB</strain>
    </source>
</reference>
<keyword evidence="5" id="KW-1003">Cell membrane</keyword>
<evidence type="ECO:0000256" key="1">
    <source>
        <dbReference type="ARBA" id="ARBA00004651"/>
    </source>
</evidence>
<evidence type="ECO:0000256" key="5">
    <source>
        <dbReference type="ARBA" id="ARBA00022475"/>
    </source>
</evidence>
<dbReference type="SMART" id="SM00115">
    <property type="entry name" value="CASc"/>
    <property type="match status" value="1"/>
</dbReference>
<dbReference type="Pfam" id="PF13855">
    <property type="entry name" value="LRR_8"/>
    <property type="match status" value="1"/>
</dbReference>
<evidence type="ECO:0000256" key="7">
    <source>
        <dbReference type="ARBA" id="ARBA00022692"/>
    </source>
</evidence>
<dbReference type="EMBL" id="CACRXK020003235">
    <property type="protein sequence ID" value="CAB3997953.1"/>
    <property type="molecule type" value="Genomic_DNA"/>
</dbReference>
<keyword evidence="4" id="KW-0813">Transport</keyword>
<keyword evidence="11" id="KW-0472">Membrane</keyword>
<dbReference type="PANTHER" id="PTHR22576:SF41">
    <property type="entry name" value="CASPASE 14, APOPTOSIS-RELATED CYSTEINE PEPTIDASE"/>
    <property type="match status" value="1"/>
</dbReference>
<dbReference type="SMART" id="SM00369">
    <property type="entry name" value="LRR_TYP"/>
    <property type="match status" value="2"/>
</dbReference>
<dbReference type="Proteomes" id="UP001152795">
    <property type="component" value="Unassembled WGS sequence"/>
</dbReference>
<dbReference type="GO" id="GO:0004197">
    <property type="term" value="F:cysteine-type endopeptidase activity"/>
    <property type="evidence" value="ECO:0007669"/>
    <property type="project" value="InterPro"/>
</dbReference>
<evidence type="ECO:0000256" key="13">
    <source>
        <dbReference type="ARBA" id="ARBA00023303"/>
    </source>
</evidence>
<dbReference type="InterPro" id="IPR003591">
    <property type="entry name" value="Leu-rich_rpt_typical-subtyp"/>
</dbReference>
<comment type="catalytic activity">
    <reaction evidence="14">
        <text>iodide(out) = iodide(in)</text>
        <dbReference type="Rhea" id="RHEA:66324"/>
        <dbReference type="ChEBI" id="CHEBI:16382"/>
    </reaction>
</comment>
<accession>A0A6S7H0C1</accession>
<dbReference type="GO" id="GO:0005886">
    <property type="term" value="C:plasma membrane"/>
    <property type="evidence" value="ECO:0007669"/>
    <property type="project" value="UniProtKB-SubCell"/>
</dbReference>
<organism evidence="18 19">
    <name type="scientific">Paramuricea clavata</name>
    <name type="common">Red gorgonian</name>
    <name type="synonym">Violescent sea-whip</name>
    <dbReference type="NCBI Taxonomy" id="317549"/>
    <lineage>
        <taxon>Eukaryota</taxon>
        <taxon>Metazoa</taxon>
        <taxon>Cnidaria</taxon>
        <taxon>Anthozoa</taxon>
        <taxon>Octocorallia</taxon>
        <taxon>Malacalcyonacea</taxon>
        <taxon>Plexauridae</taxon>
        <taxon>Paramuricea</taxon>
    </lineage>
</organism>
<dbReference type="InterPro" id="IPR033139">
    <property type="entry name" value="Caspase_cys_AS"/>
</dbReference>
<comment type="similarity">
    <text evidence="3">Belongs to the LRRC8 family.</text>
</comment>
<dbReference type="PROSITE" id="PS50208">
    <property type="entry name" value="CASPASE_P20"/>
    <property type="match status" value="1"/>
</dbReference>
<name>A0A6S7H0C1_PARCT</name>
<keyword evidence="12" id="KW-1015">Disulfide bond</keyword>
<comment type="subcellular location">
    <subcellularLocation>
        <location evidence="1">Cell membrane</location>
        <topology evidence="1">Multi-pass membrane protein</topology>
    </subcellularLocation>
</comment>
<evidence type="ECO:0000256" key="12">
    <source>
        <dbReference type="ARBA" id="ARBA00023157"/>
    </source>
</evidence>
<keyword evidence="6" id="KW-0433">Leucine-rich repeat</keyword>
<evidence type="ECO:0000256" key="16">
    <source>
        <dbReference type="ARBA" id="ARBA00024167"/>
    </source>
</evidence>
<evidence type="ECO:0000256" key="3">
    <source>
        <dbReference type="ARBA" id="ARBA00010471"/>
    </source>
</evidence>
<dbReference type="PRINTS" id="PR00376">
    <property type="entry name" value="IL1BCENZYME"/>
</dbReference>
<dbReference type="PROSITE" id="PS01122">
    <property type="entry name" value="CASPASE_CYS"/>
    <property type="match status" value="1"/>
</dbReference>
<sequence>MGRHYLVVFLAVLSIVFAGMQVTSGSFECLAAVDCPGISRSNMSSSLLSHIKYHNACKAFYSSQKTNIIKRTDVVTDLKSSFQYTNFVNSQCSKSTIPDFLSYFWFVLFIQAFVLIVLDNLWLKLPNTASVIENFVALVMECYASPCPNLALTQALSDIPGRRYADDQQRDGNNFEMTNPTTDNDQSCEFNILEDPATISSVKALCEKVHTLEENVKSSHKLVKIWQLYLLQSIFQVSFAIIFFTVDIYYMKDLQETMICTLTQHIPVSHDYFICSHSLAPAFALGLKWLYLPTLGVALAIFIFITAWTFSRKGKSEFKYNFEERRLPRLVGIELSDIPPVNEDFGFLLHLLHSYNKLYVVRFAHFLSKRNKKKIQTFSLKKEYPVSNLERQLKENGNKLTFIGIQGIPETIFNLATEIVTLEFIECRLENDDFENFYQLTSLRKLSIVKCRLKSIPDGILNIECLEVLNLKGNVLTSVNRSISNLRNLTTLDLSNNNLEAIESESFENLGNLLAVYLSGNSKLQMAALKVVLACQRLRILDSPRHLADRKHELNQLERSKFDAVNFAGKGNVVIPYTPEDAPHIDLEDHEKIYKMDSHPKGIAIIINNYSYQKASLENRTGSEKDVFMLKLLFEKIGFDTVCCIDYKAKQAKDFLEECAENTKYKECDCIAVVIMCHGFEEGLIFSDGEVIPVMDLVKSVEKSPLYQEKPKLFFIQACRGSYHAGGPANLAPRSYVLVPNSHDNVPSASNRNTIHSTLHDAVADGFLPSAAKSKNTTIEASSPHVMIEPPSIPEGADILLSYSTMDGYVSLRNIEFGSWYVQALVETFSEHAWEEDILSLLTLVNYKVARACSQAGWRQVPAPQSTLRKKLYLLPGYPSQPKPIEPQQRNTYV</sequence>
<dbReference type="PROSITE" id="PS51450">
    <property type="entry name" value="LRR"/>
    <property type="match status" value="1"/>
</dbReference>
<dbReference type="InterPro" id="IPR001611">
    <property type="entry name" value="Leu-rich_rpt"/>
</dbReference>
<dbReference type="OrthoDB" id="5967614at2759"/>
<keyword evidence="9" id="KW-1133">Transmembrane helix</keyword>
<evidence type="ECO:0000256" key="2">
    <source>
        <dbReference type="ARBA" id="ARBA00010134"/>
    </source>
</evidence>
<keyword evidence="13" id="KW-0407">Ion channel</keyword>
<dbReference type="InterPro" id="IPR015917">
    <property type="entry name" value="Pept_C14A"/>
</dbReference>
<dbReference type="InterPro" id="IPR001309">
    <property type="entry name" value="Pept_C14_p20"/>
</dbReference>
<dbReference type="PROSITE" id="PS50207">
    <property type="entry name" value="CASPASE_P10"/>
    <property type="match status" value="1"/>
</dbReference>
<dbReference type="GO" id="GO:0034220">
    <property type="term" value="P:monoatomic ion transmembrane transport"/>
    <property type="evidence" value="ECO:0007669"/>
    <property type="project" value="UniProtKB-KW"/>
</dbReference>
<dbReference type="SUPFAM" id="SSF52129">
    <property type="entry name" value="Caspase-like"/>
    <property type="match status" value="1"/>
</dbReference>
<dbReference type="PANTHER" id="PTHR22576">
    <property type="entry name" value="MUCOSA ASSOCIATED LYMPHOID TISSUE LYMPHOMA TRANSLOCATION PROTEIN 1/PARACASPASE"/>
    <property type="match status" value="1"/>
</dbReference>
<evidence type="ECO:0000256" key="10">
    <source>
        <dbReference type="ARBA" id="ARBA00023065"/>
    </source>
</evidence>
<dbReference type="GO" id="GO:0006508">
    <property type="term" value="P:proteolysis"/>
    <property type="evidence" value="ECO:0007669"/>
    <property type="project" value="InterPro"/>
</dbReference>
<evidence type="ECO:0000256" key="11">
    <source>
        <dbReference type="ARBA" id="ARBA00023136"/>
    </source>
</evidence>
<keyword evidence="7" id="KW-0812">Transmembrane</keyword>
<dbReference type="Pfam" id="PF12534">
    <property type="entry name" value="Pannexin_like"/>
    <property type="match status" value="2"/>
</dbReference>
<evidence type="ECO:0000256" key="9">
    <source>
        <dbReference type="ARBA" id="ARBA00022989"/>
    </source>
</evidence>
<dbReference type="InterPro" id="IPR052039">
    <property type="entry name" value="Caspase-related_regulators"/>
</dbReference>
<keyword evidence="19" id="KW-1185">Reference proteome</keyword>
<dbReference type="SUPFAM" id="SSF52058">
    <property type="entry name" value="L domain-like"/>
    <property type="match status" value="1"/>
</dbReference>
<gene>
    <name evidence="18" type="ORF">PACLA_8A002061</name>
</gene>
<evidence type="ECO:0000313" key="18">
    <source>
        <dbReference type="EMBL" id="CAB3997953.1"/>
    </source>
</evidence>
<dbReference type="Pfam" id="PF00656">
    <property type="entry name" value="Peptidase_C14"/>
    <property type="match status" value="1"/>
</dbReference>